<organism evidence="2 3">
    <name type="scientific">Desulfocicer vacuolatum DSM 3385</name>
    <dbReference type="NCBI Taxonomy" id="1121400"/>
    <lineage>
        <taxon>Bacteria</taxon>
        <taxon>Pseudomonadati</taxon>
        <taxon>Thermodesulfobacteriota</taxon>
        <taxon>Desulfobacteria</taxon>
        <taxon>Desulfobacterales</taxon>
        <taxon>Desulfobacteraceae</taxon>
        <taxon>Desulfocicer</taxon>
    </lineage>
</organism>
<dbReference type="EMBL" id="FWXY01000019">
    <property type="protein sequence ID" value="SMC98833.1"/>
    <property type="molecule type" value="Genomic_DNA"/>
</dbReference>
<proteinExistence type="predicted"/>
<protein>
    <submittedName>
        <fullName evidence="2">Uncharacterized protein</fullName>
    </submittedName>
</protein>
<name>A0A1W2DN68_9BACT</name>
<keyword evidence="3" id="KW-1185">Reference proteome</keyword>
<dbReference type="RefSeq" id="WP_269749034.1">
    <property type="nucleotide sequence ID" value="NZ_FWXY01000019.1"/>
</dbReference>
<keyword evidence="1" id="KW-0812">Transmembrane</keyword>
<dbReference type="STRING" id="1121400.SAMN02746065_1195"/>
<evidence type="ECO:0000313" key="3">
    <source>
        <dbReference type="Proteomes" id="UP000192418"/>
    </source>
</evidence>
<evidence type="ECO:0000256" key="1">
    <source>
        <dbReference type="SAM" id="Phobius"/>
    </source>
</evidence>
<keyword evidence="1" id="KW-0472">Membrane</keyword>
<gene>
    <name evidence="2" type="ORF">SAMN02746065_1195</name>
</gene>
<reference evidence="2 3" key="1">
    <citation type="submission" date="2017-04" db="EMBL/GenBank/DDBJ databases">
        <authorList>
            <person name="Afonso C.L."/>
            <person name="Miller P.J."/>
            <person name="Scott M.A."/>
            <person name="Spackman E."/>
            <person name="Goraichik I."/>
            <person name="Dimitrov K.M."/>
            <person name="Suarez D.L."/>
            <person name="Swayne D.E."/>
        </authorList>
    </citation>
    <scope>NUCLEOTIDE SEQUENCE [LARGE SCALE GENOMIC DNA]</scope>
    <source>
        <strain evidence="2 3">DSM 3385</strain>
    </source>
</reference>
<evidence type="ECO:0000313" key="2">
    <source>
        <dbReference type="EMBL" id="SMC98833.1"/>
    </source>
</evidence>
<feature type="transmembrane region" description="Helical" evidence="1">
    <location>
        <begin position="6"/>
        <end position="26"/>
    </location>
</feature>
<dbReference type="Proteomes" id="UP000192418">
    <property type="component" value="Unassembled WGS sequence"/>
</dbReference>
<accession>A0A1W2DN68</accession>
<keyword evidence="1" id="KW-1133">Transmembrane helix</keyword>
<dbReference type="AlphaFoldDB" id="A0A1W2DN68"/>
<sequence length="44" mass="4703">MNNAMTIFISGITGVLGGMSLLYFSLKITSYITDKMVASGAKKK</sequence>